<dbReference type="Proteomes" id="UP001499938">
    <property type="component" value="Unassembled WGS sequence"/>
</dbReference>
<name>A0ABP4Y3T2_9MICO</name>
<evidence type="ECO:0008006" key="3">
    <source>
        <dbReference type="Google" id="ProtNLM"/>
    </source>
</evidence>
<accession>A0ABP4Y3T2</accession>
<dbReference type="EMBL" id="BAAAPO010000036">
    <property type="protein sequence ID" value="GAA1797600.1"/>
    <property type="molecule type" value="Genomic_DNA"/>
</dbReference>
<dbReference type="SUPFAM" id="SSF109604">
    <property type="entry name" value="HD-domain/PDEase-like"/>
    <property type="match status" value="1"/>
</dbReference>
<keyword evidence="2" id="KW-1185">Reference proteome</keyword>
<proteinExistence type="predicted"/>
<dbReference type="RefSeq" id="WP_344085035.1">
    <property type="nucleotide sequence ID" value="NZ_BAAAPO010000036.1"/>
</dbReference>
<gene>
    <name evidence="1" type="ORF">GCM10009811_22150</name>
</gene>
<dbReference type="InterPro" id="IPR009218">
    <property type="entry name" value="HD_phosphohydro"/>
</dbReference>
<evidence type="ECO:0000313" key="2">
    <source>
        <dbReference type="Proteomes" id="UP001499938"/>
    </source>
</evidence>
<sequence>MDPDERLSSFGRAVQILTNRPSDHDLVADMVSGLLSRWSDPRRGYHEVRHLDEVRAVIATLADSHDPRAWAHAELAAWYHDAIYDPARPDNEAASADLARDELSRIGIPEEEVAAICALILETVDHELPPAGTASAWLHDSDLWILSAPAERFDDYCRAVRAEYAEVPDEIYARERSHILRTFADRPRIYAEPRAYAEWEPAARANLARELRRLGSR</sequence>
<organism evidence="1 2">
    <name type="scientific">Nostocoides veronense</name>
    <dbReference type="NCBI Taxonomy" id="330836"/>
    <lineage>
        <taxon>Bacteria</taxon>
        <taxon>Bacillati</taxon>
        <taxon>Actinomycetota</taxon>
        <taxon>Actinomycetes</taxon>
        <taxon>Micrococcales</taxon>
        <taxon>Intrasporangiaceae</taxon>
        <taxon>Nostocoides</taxon>
    </lineage>
</organism>
<protein>
    <recommendedName>
        <fullName evidence="3">Metal-dependent phosphohydrolase</fullName>
    </recommendedName>
</protein>
<dbReference type="PANTHER" id="PTHR21174:SF0">
    <property type="entry name" value="HD PHOSPHOHYDROLASE FAMILY PROTEIN-RELATED"/>
    <property type="match status" value="1"/>
</dbReference>
<dbReference type="PIRSF" id="PIRSF035170">
    <property type="entry name" value="HD_phosphohydro"/>
    <property type="match status" value="1"/>
</dbReference>
<reference evidence="2" key="1">
    <citation type="journal article" date="2019" name="Int. J. Syst. Evol. Microbiol.">
        <title>The Global Catalogue of Microorganisms (GCM) 10K type strain sequencing project: providing services to taxonomists for standard genome sequencing and annotation.</title>
        <authorList>
            <consortium name="The Broad Institute Genomics Platform"/>
            <consortium name="The Broad Institute Genome Sequencing Center for Infectious Disease"/>
            <person name="Wu L."/>
            <person name="Ma J."/>
        </authorList>
    </citation>
    <scope>NUCLEOTIDE SEQUENCE [LARGE SCALE GENOMIC DNA]</scope>
    <source>
        <strain evidence="2">JCM 15592</strain>
    </source>
</reference>
<comment type="caution">
    <text evidence="1">The sequence shown here is derived from an EMBL/GenBank/DDBJ whole genome shotgun (WGS) entry which is preliminary data.</text>
</comment>
<dbReference type="Gene3D" id="1.10.3210.10">
    <property type="entry name" value="Hypothetical protein af1432"/>
    <property type="match status" value="1"/>
</dbReference>
<dbReference type="PANTHER" id="PTHR21174">
    <property type="match status" value="1"/>
</dbReference>
<evidence type="ECO:0000313" key="1">
    <source>
        <dbReference type="EMBL" id="GAA1797600.1"/>
    </source>
</evidence>